<dbReference type="InterPro" id="IPR020097">
    <property type="entry name" value="PsdUridine_synth_TruA_a/b_dom"/>
</dbReference>
<keyword evidence="3 4" id="KW-0413">Isomerase</keyword>
<accession>D2VPZ9</accession>
<dbReference type="KEGG" id="ngr:NAEGRDRAFT_71112"/>
<keyword evidence="7" id="KW-1185">Reference proteome</keyword>
<dbReference type="EMBL" id="GG738888">
    <property type="protein sequence ID" value="EFC41020.1"/>
    <property type="molecule type" value="Genomic_DNA"/>
</dbReference>
<evidence type="ECO:0000256" key="2">
    <source>
        <dbReference type="ARBA" id="ARBA00022694"/>
    </source>
</evidence>
<dbReference type="Pfam" id="PF01416">
    <property type="entry name" value="PseudoU_synth_1"/>
    <property type="match status" value="1"/>
</dbReference>
<dbReference type="Gene3D" id="3.30.70.660">
    <property type="entry name" value="Pseudouridine synthase I, catalytic domain, C-terminal subdomain"/>
    <property type="match status" value="1"/>
</dbReference>
<comment type="catalytic activity">
    <reaction evidence="4">
        <text>uridine(38/39/40) in tRNA = pseudouridine(38/39/40) in tRNA</text>
        <dbReference type="Rhea" id="RHEA:22376"/>
        <dbReference type="Rhea" id="RHEA-COMP:10085"/>
        <dbReference type="Rhea" id="RHEA-COMP:10087"/>
        <dbReference type="ChEBI" id="CHEBI:65314"/>
        <dbReference type="ChEBI" id="CHEBI:65315"/>
        <dbReference type="EC" id="5.4.99.12"/>
    </reaction>
</comment>
<dbReference type="GO" id="GO:1990481">
    <property type="term" value="P:mRNA pseudouridine synthesis"/>
    <property type="evidence" value="ECO:0007669"/>
    <property type="project" value="TreeGrafter"/>
</dbReference>
<dbReference type="RefSeq" id="XP_002673764.1">
    <property type="nucleotide sequence ID" value="XM_002673718.1"/>
</dbReference>
<sequence>MKYMMEAGLLTNIKPLPKQHENDHTKKQEYFTNLRSNMDWNASSRTDKGVHSIANIFSCKVPESVKENVDWISELTNRFSNVEDSLRVFHLETIKEDAENFNSRKFGLWRTYEYFIPQYCLKGMISESKMTLYQKLAKKPTVTLPDVNLEAVCKQLNNVFSRMEGFKNFQNFTSNTTSNGSSEGGQEDDLDTFQNSDTVGNQYHRTVFQCFAKPYTIGVPNSKLQQASGLAPISSSDALRGVLIKVTASGFLYHQIRKMVGLAISHLIFPKEINDEFIDIAINSKETMFIPTAPGDSLILLHTALRDSSMENRIYGNSNSSKRSEFYDGCTNKEMEQFRIHHLYPEILTETPASFIHVQSYLNSEKKQEEKKNQKSSWIQLAQELKFYLKDLIEQKEHVKARAKKQIEESKRRDEWKKKEERERRMRTTIGENTELLPSGYKLHFYIKFKCLPNEEKSTKALNILEQLYRSKEIPIEETNFETLDQILISKLNLS</sequence>
<dbReference type="Gene3D" id="3.30.70.580">
    <property type="entry name" value="Pseudouridine synthase I, catalytic domain, N-terminal subdomain"/>
    <property type="match status" value="1"/>
</dbReference>
<organism evidence="7">
    <name type="scientific">Naegleria gruberi</name>
    <name type="common">Amoeba</name>
    <dbReference type="NCBI Taxonomy" id="5762"/>
    <lineage>
        <taxon>Eukaryota</taxon>
        <taxon>Discoba</taxon>
        <taxon>Heterolobosea</taxon>
        <taxon>Tetramitia</taxon>
        <taxon>Eutetramitia</taxon>
        <taxon>Vahlkampfiidae</taxon>
        <taxon>Naegleria</taxon>
    </lineage>
</organism>
<dbReference type="eggNOG" id="KOG2553">
    <property type="taxonomic scope" value="Eukaryota"/>
</dbReference>
<proteinExistence type="inferred from homology"/>
<dbReference type="InterPro" id="IPR020095">
    <property type="entry name" value="PsdUridine_synth_TruA_C"/>
</dbReference>
<evidence type="ECO:0000256" key="3">
    <source>
        <dbReference type="ARBA" id="ARBA00023235"/>
    </source>
</evidence>
<dbReference type="PANTHER" id="PTHR11142">
    <property type="entry name" value="PSEUDOURIDYLATE SYNTHASE"/>
    <property type="match status" value="1"/>
</dbReference>
<dbReference type="EC" id="5.4.99.12" evidence="4"/>
<dbReference type="AlphaFoldDB" id="D2VPZ9"/>
<dbReference type="InParanoid" id="D2VPZ9"/>
<dbReference type="InterPro" id="IPR001406">
    <property type="entry name" value="PsdUridine_synth_TruA"/>
</dbReference>
<comment type="similarity">
    <text evidence="1 4">Belongs to the tRNA pseudouridine synthase TruA family.</text>
</comment>
<protein>
    <recommendedName>
        <fullName evidence="4">tRNA pseudouridine synthase</fullName>
        <ecNumber evidence="4">5.4.99.12</ecNumber>
    </recommendedName>
</protein>
<evidence type="ECO:0000256" key="4">
    <source>
        <dbReference type="RuleBase" id="RU003792"/>
    </source>
</evidence>
<evidence type="ECO:0000313" key="6">
    <source>
        <dbReference type="EMBL" id="EFC41020.1"/>
    </source>
</evidence>
<dbReference type="InterPro" id="IPR020094">
    <property type="entry name" value="TruA/RsuA/RluB/E/F_N"/>
</dbReference>
<reference evidence="6 7" key="1">
    <citation type="journal article" date="2010" name="Cell">
        <title>The genome of Naegleria gruberi illuminates early eukaryotic versatility.</title>
        <authorList>
            <person name="Fritz-Laylin L.K."/>
            <person name="Prochnik S.E."/>
            <person name="Ginger M.L."/>
            <person name="Dacks J.B."/>
            <person name="Carpenter M.L."/>
            <person name="Field M.C."/>
            <person name="Kuo A."/>
            <person name="Paredez A."/>
            <person name="Chapman J."/>
            <person name="Pham J."/>
            <person name="Shu S."/>
            <person name="Neupane R."/>
            <person name="Cipriano M."/>
            <person name="Mancuso J."/>
            <person name="Tu H."/>
            <person name="Salamov A."/>
            <person name="Lindquist E."/>
            <person name="Shapiro H."/>
            <person name="Lucas S."/>
            <person name="Grigoriev I.V."/>
            <person name="Cande W.Z."/>
            <person name="Fulton C."/>
            <person name="Rokhsar D.S."/>
            <person name="Dawson S.C."/>
        </authorList>
    </citation>
    <scope>NUCLEOTIDE SEQUENCE [LARGE SCALE GENOMIC DNA]</scope>
    <source>
        <strain evidence="6 7">NEG-M</strain>
    </source>
</reference>
<dbReference type="OMA" id="YEYFIPQ"/>
<dbReference type="PANTHER" id="PTHR11142:SF4">
    <property type="entry name" value="PSEUDOURIDYLATE SYNTHASE 1 HOMOLOG"/>
    <property type="match status" value="1"/>
</dbReference>
<dbReference type="GeneID" id="8855664"/>
<evidence type="ECO:0000256" key="1">
    <source>
        <dbReference type="ARBA" id="ARBA00009375"/>
    </source>
</evidence>
<dbReference type="VEuPathDB" id="AmoebaDB:NAEGRDRAFT_71112"/>
<dbReference type="GO" id="GO:0031119">
    <property type="term" value="P:tRNA pseudouridine synthesis"/>
    <property type="evidence" value="ECO:0007669"/>
    <property type="project" value="UniProtKB-ARBA"/>
</dbReference>
<keyword evidence="2 4" id="KW-0819">tRNA processing</keyword>
<gene>
    <name evidence="6" type="ORF">NAEGRDRAFT_71112</name>
</gene>
<feature type="domain" description="Pseudouridine synthase I TruA alpha/beta" evidence="5">
    <location>
        <begin position="191"/>
        <end position="302"/>
    </location>
</feature>
<dbReference type="OrthoDB" id="10256309at2759"/>
<dbReference type="GO" id="GO:0003723">
    <property type="term" value="F:RNA binding"/>
    <property type="evidence" value="ECO:0007669"/>
    <property type="project" value="InterPro"/>
</dbReference>
<dbReference type="SUPFAM" id="SSF55120">
    <property type="entry name" value="Pseudouridine synthase"/>
    <property type="match status" value="1"/>
</dbReference>
<name>D2VPZ9_NAEGR</name>
<evidence type="ECO:0000259" key="5">
    <source>
        <dbReference type="Pfam" id="PF01416"/>
    </source>
</evidence>
<dbReference type="GO" id="GO:0160147">
    <property type="term" value="F:tRNA pseudouridine(38-40) synthase activity"/>
    <property type="evidence" value="ECO:0007669"/>
    <property type="project" value="UniProtKB-EC"/>
</dbReference>
<evidence type="ECO:0000313" key="7">
    <source>
        <dbReference type="Proteomes" id="UP000006671"/>
    </source>
</evidence>
<dbReference type="STRING" id="5762.D2VPZ9"/>
<dbReference type="Proteomes" id="UP000006671">
    <property type="component" value="Unassembled WGS sequence"/>
</dbReference>
<dbReference type="InterPro" id="IPR020103">
    <property type="entry name" value="PsdUridine_synth_cat_dom_sf"/>
</dbReference>
<dbReference type="GO" id="GO:0005634">
    <property type="term" value="C:nucleus"/>
    <property type="evidence" value="ECO:0007669"/>
    <property type="project" value="TreeGrafter"/>
</dbReference>